<dbReference type="AlphaFoldDB" id="A0AAD4CC81"/>
<dbReference type="EMBL" id="VCAU01000149">
    <property type="protein sequence ID" value="KAF9883761.1"/>
    <property type="molecule type" value="Genomic_DNA"/>
</dbReference>
<proteinExistence type="predicted"/>
<evidence type="ECO:0000313" key="3">
    <source>
        <dbReference type="Proteomes" id="UP001194746"/>
    </source>
</evidence>
<comment type="caution">
    <text evidence="2">The sequence shown here is derived from an EMBL/GenBank/DDBJ whole genome shotgun (WGS) entry which is preliminary data.</text>
</comment>
<organism evidence="2 3">
    <name type="scientific">Aspergillus nanangensis</name>
    <dbReference type="NCBI Taxonomy" id="2582783"/>
    <lineage>
        <taxon>Eukaryota</taxon>
        <taxon>Fungi</taxon>
        <taxon>Dikarya</taxon>
        <taxon>Ascomycota</taxon>
        <taxon>Pezizomycotina</taxon>
        <taxon>Eurotiomycetes</taxon>
        <taxon>Eurotiomycetidae</taxon>
        <taxon>Eurotiales</taxon>
        <taxon>Aspergillaceae</taxon>
        <taxon>Aspergillus</taxon>
        <taxon>Aspergillus subgen. Circumdati</taxon>
    </lineage>
</organism>
<evidence type="ECO:0000256" key="1">
    <source>
        <dbReference type="SAM" id="MobiDB-lite"/>
    </source>
</evidence>
<feature type="compositionally biased region" description="Basic and acidic residues" evidence="1">
    <location>
        <begin position="1"/>
        <end position="10"/>
    </location>
</feature>
<accession>A0AAD4CC81</accession>
<keyword evidence="3" id="KW-1185">Reference proteome</keyword>
<gene>
    <name evidence="2" type="ORF">FE257_002827</name>
</gene>
<protein>
    <submittedName>
        <fullName evidence="2">Uncharacterized protein</fullName>
    </submittedName>
</protein>
<dbReference type="Proteomes" id="UP001194746">
    <property type="component" value="Unassembled WGS sequence"/>
</dbReference>
<sequence length="196" mass="20970">MTDRSSEHRTRTGSVNKGADASHGDNLNDTEPPLSDSTDCAGEPEPEISSRPRHPARQNAQAADSRAEPVPTTTAEASGAPGSLAGEANIPAWGPLPAGSFPFQQAYGYNNGHGNFQDRMQGQDVRTTGVRAPQGAGVTSSLEGADPDAQWLYADHGFTDNFDTTAKLLTLVYIYFINGVSRWLSTSYFSNYSKTE</sequence>
<evidence type="ECO:0000313" key="2">
    <source>
        <dbReference type="EMBL" id="KAF9883761.1"/>
    </source>
</evidence>
<name>A0AAD4CC81_ASPNN</name>
<reference evidence="2" key="2">
    <citation type="submission" date="2020-02" db="EMBL/GenBank/DDBJ databases">
        <authorList>
            <person name="Gilchrist C.L.M."/>
            <person name="Chooi Y.-H."/>
        </authorList>
    </citation>
    <scope>NUCLEOTIDE SEQUENCE</scope>
    <source>
        <strain evidence="2">MST-FP2251</strain>
    </source>
</reference>
<reference evidence="2" key="1">
    <citation type="journal article" date="2019" name="Beilstein J. Org. Chem.">
        <title>Nanangenines: drimane sesquiterpenoids as the dominant metabolite cohort of a novel Australian fungus, Aspergillus nanangensis.</title>
        <authorList>
            <person name="Lacey H.J."/>
            <person name="Gilchrist C.L.M."/>
            <person name="Crombie A."/>
            <person name="Kalaitzis J.A."/>
            <person name="Vuong D."/>
            <person name="Rutledge P.J."/>
            <person name="Turner P."/>
            <person name="Pitt J.I."/>
            <person name="Lacey E."/>
            <person name="Chooi Y.H."/>
            <person name="Piggott A.M."/>
        </authorList>
    </citation>
    <scope>NUCLEOTIDE SEQUENCE</scope>
    <source>
        <strain evidence="2">MST-FP2251</strain>
    </source>
</reference>
<feature type="region of interest" description="Disordered" evidence="1">
    <location>
        <begin position="1"/>
        <end position="88"/>
    </location>
</feature>